<gene>
    <name evidence="2" type="ORF">E2C01_014469</name>
</gene>
<accession>A0A5B7DK87</accession>
<dbReference type="AlphaFoldDB" id="A0A5B7DK87"/>
<evidence type="ECO:0000313" key="2">
    <source>
        <dbReference type="EMBL" id="MPC21479.1"/>
    </source>
</evidence>
<keyword evidence="3" id="KW-1185">Reference proteome</keyword>
<comment type="caution">
    <text evidence="2">The sequence shown here is derived from an EMBL/GenBank/DDBJ whole genome shotgun (WGS) entry which is preliminary data.</text>
</comment>
<organism evidence="2 3">
    <name type="scientific">Portunus trituberculatus</name>
    <name type="common">Swimming crab</name>
    <name type="synonym">Neptunus trituberculatus</name>
    <dbReference type="NCBI Taxonomy" id="210409"/>
    <lineage>
        <taxon>Eukaryota</taxon>
        <taxon>Metazoa</taxon>
        <taxon>Ecdysozoa</taxon>
        <taxon>Arthropoda</taxon>
        <taxon>Crustacea</taxon>
        <taxon>Multicrustacea</taxon>
        <taxon>Malacostraca</taxon>
        <taxon>Eumalacostraca</taxon>
        <taxon>Eucarida</taxon>
        <taxon>Decapoda</taxon>
        <taxon>Pleocyemata</taxon>
        <taxon>Brachyura</taxon>
        <taxon>Eubrachyura</taxon>
        <taxon>Portunoidea</taxon>
        <taxon>Portunidae</taxon>
        <taxon>Portuninae</taxon>
        <taxon>Portunus</taxon>
    </lineage>
</organism>
<protein>
    <submittedName>
        <fullName evidence="2">Uncharacterized protein</fullName>
    </submittedName>
</protein>
<sequence length="150" mass="16668">MTCSKEGDEAGGLAEEASEEGTWIRGERVSGVSCIQGRCDINSSRNYCLSSITRELFLPCGTAMGEREERGRVRCSGNSEQQCSPRRVVHYSTPLRAASIHRRPPQRTAATNTEDLTSGILQETDFDLPLKEIIRQTKKNMLNSVLQHPN</sequence>
<reference evidence="2 3" key="1">
    <citation type="submission" date="2019-05" db="EMBL/GenBank/DDBJ databases">
        <title>Another draft genome of Portunus trituberculatus and its Hox gene families provides insights of decapod evolution.</title>
        <authorList>
            <person name="Jeong J.-H."/>
            <person name="Song I."/>
            <person name="Kim S."/>
            <person name="Choi T."/>
            <person name="Kim D."/>
            <person name="Ryu S."/>
            <person name="Kim W."/>
        </authorList>
    </citation>
    <scope>NUCLEOTIDE SEQUENCE [LARGE SCALE GENOMIC DNA]</scope>
    <source>
        <tissue evidence="2">Muscle</tissue>
    </source>
</reference>
<dbReference type="Proteomes" id="UP000324222">
    <property type="component" value="Unassembled WGS sequence"/>
</dbReference>
<name>A0A5B7DK87_PORTR</name>
<proteinExistence type="predicted"/>
<evidence type="ECO:0000313" key="3">
    <source>
        <dbReference type="Proteomes" id="UP000324222"/>
    </source>
</evidence>
<feature type="region of interest" description="Disordered" evidence="1">
    <location>
        <begin position="1"/>
        <end position="20"/>
    </location>
</feature>
<evidence type="ECO:0000256" key="1">
    <source>
        <dbReference type="SAM" id="MobiDB-lite"/>
    </source>
</evidence>
<dbReference type="EMBL" id="VSRR010000981">
    <property type="protein sequence ID" value="MPC21479.1"/>
    <property type="molecule type" value="Genomic_DNA"/>
</dbReference>